<keyword evidence="2 3" id="KW-0175">Coiled coil</keyword>
<dbReference type="PANTHER" id="PTHR32347:SF27">
    <property type="entry name" value="RND EFFLUX PUMP MEMBRANE FUSION PROTEIN BARREL-SANDWICH DOMAIN-CONTAINING PROTEIN"/>
    <property type="match status" value="1"/>
</dbReference>
<dbReference type="InterPro" id="IPR014315">
    <property type="entry name" value="ABC_heterocyst_DevB"/>
</dbReference>
<dbReference type="InterPro" id="IPR050465">
    <property type="entry name" value="UPF0194_transport"/>
</dbReference>
<dbReference type="EMBL" id="JAVMIP010000005">
    <property type="protein sequence ID" value="MDS3860672.1"/>
    <property type="molecule type" value="Genomic_DNA"/>
</dbReference>
<name>A0AAE4FST5_9CYAN</name>
<dbReference type="SUPFAM" id="SSF111369">
    <property type="entry name" value="HlyD-like secretion proteins"/>
    <property type="match status" value="1"/>
</dbReference>
<dbReference type="PANTHER" id="PTHR32347">
    <property type="entry name" value="EFFLUX SYSTEM COMPONENT YKNX-RELATED"/>
    <property type="match status" value="1"/>
</dbReference>
<comment type="subcellular location">
    <subcellularLocation>
        <location evidence="1">Cell envelope</location>
    </subcellularLocation>
</comment>
<feature type="coiled-coil region" evidence="3">
    <location>
        <begin position="105"/>
        <end position="132"/>
    </location>
</feature>
<keyword evidence="4" id="KW-1133">Transmembrane helix</keyword>
<reference evidence="7" key="1">
    <citation type="submission" date="2023-07" db="EMBL/GenBank/DDBJ databases">
        <authorList>
            <person name="Luz R."/>
            <person name="Cordeiro R."/>
            <person name="Fonseca A."/>
            <person name="Goncalves V."/>
        </authorList>
    </citation>
    <scope>NUCLEOTIDE SEQUENCE [LARGE SCALE GENOMIC DNA]</scope>
    <source>
        <strain evidence="7">BACA0444</strain>
    </source>
</reference>
<dbReference type="InterPro" id="IPR058624">
    <property type="entry name" value="MdtA-like_HH"/>
</dbReference>
<evidence type="ECO:0000313" key="7">
    <source>
        <dbReference type="Proteomes" id="UP001268256"/>
    </source>
</evidence>
<evidence type="ECO:0000256" key="4">
    <source>
        <dbReference type="SAM" id="Phobius"/>
    </source>
</evidence>
<proteinExistence type="predicted"/>
<protein>
    <submittedName>
        <fullName evidence="6">ABC exporter membrane fusion protein</fullName>
    </submittedName>
</protein>
<organism evidence="6 7">
    <name type="scientific">Pseudocalidococcus azoricus BACA0444</name>
    <dbReference type="NCBI Taxonomy" id="2918990"/>
    <lineage>
        <taxon>Bacteria</taxon>
        <taxon>Bacillati</taxon>
        <taxon>Cyanobacteriota</taxon>
        <taxon>Cyanophyceae</taxon>
        <taxon>Acaryochloridales</taxon>
        <taxon>Thermosynechococcaceae</taxon>
        <taxon>Pseudocalidococcus</taxon>
        <taxon>Pseudocalidococcus azoricus</taxon>
    </lineage>
</organism>
<dbReference type="Pfam" id="PF25876">
    <property type="entry name" value="HH_MFP_RND"/>
    <property type="match status" value="1"/>
</dbReference>
<dbReference type="RefSeq" id="WP_322877940.1">
    <property type="nucleotide sequence ID" value="NZ_JAVMIP010000005.1"/>
</dbReference>
<accession>A0AAE4FST5</accession>
<feature type="coiled-coil region" evidence="3">
    <location>
        <begin position="194"/>
        <end position="271"/>
    </location>
</feature>
<evidence type="ECO:0000313" key="6">
    <source>
        <dbReference type="EMBL" id="MDS3860672.1"/>
    </source>
</evidence>
<dbReference type="GO" id="GO:0030313">
    <property type="term" value="C:cell envelope"/>
    <property type="evidence" value="ECO:0007669"/>
    <property type="project" value="UniProtKB-SubCell"/>
</dbReference>
<feature type="transmembrane region" description="Helical" evidence="4">
    <location>
        <begin position="12"/>
        <end position="31"/>
    </location>
</feature>
<gene>
    <name evidence="6" type="ORF">RIF25_07585</name>
</gene>
<comment type="caution">
    <text evidence="6">The sequence shown here is derived from an EMBL/GenBank/DDBJ whole genome shotgun (WGS) entry which is preliminary data.</text>
</comment>
<keyword evidence="4" id="KW-0472">Membrane</keyword>
<dbReference type="Gene3D" id="1.10.287.470">
    <property type="entry name" value="Helix hairpin bin"/>
    <property type="match status" value="1"/>
</dbReference>
<keyword evidence="7" id="KW-1185">Reference proteome</keyword>
<evidence type="ECO:0000256" key="2">
    <source>
        <dbReference type="ARBA" id="ARBA00023054"/>
    </source>
</evidence>
<dbReference type="Gene3D" id="2.40.30.170">
    <property type="match status" value="1"/>
</dbReference>
<sequence>MLVKWKPKGWKVPLLVGSLLVVTGGIIAYGMNQVAQFSQAKRESEIPLTPSPPPQVTALGRLEPLSEVIQVAAPLALDGDRVAELRVKRGDQVKTGQVIAVLDSAQRLQAALNQAQQDVKVAQARLAQVKAGAKSGAIQAQQATITRVNADLEGTIATQKATIARWQSQVRIAQSEYERFYAIYQEGAISTSQLDAKRLDLEMAQAQLKEAQAALSRSMNTLAAQQREANATLNQIAEVRPVDIQVAQAEVERAIANQRQLQTQLEQAYIRSPINGTVLKVHVRPGESLGDDGIVSLGTTQQMMVVAEVYQTDIARVRPGQTATITGQAFADQLTGTVVEIGQQVERQAIFSNQPGENLDRRVVEVKIQLSPESSPIAARFSNLQVQTAIQVSEPVSQLIQSR</sequence>
<evidence type="ECO:0000256" key="1">
    <source>
        <dbReference type="ARBA" id="ARBA00004196"/>
    </source>
</evidence>
<keyword evidence="4" id="KW-0812">Transmembrane</keyword>
<dbReference type="AlphaFoldDB" id="A0AAE4FST5"/>
<feature type="domain" description="Multidrug resistance protein MdtA-like alpha-helical hairpin" evidence="5">
    <location>
        <begin position="157"/>
        <end position="216"/>
    </location>
</feature>
<dbReference type="Proteomes" id="UP001268256">
    <property type="component" value="Unassembled WGS sequence"/>
</dbReference>
<evidence type="ECO:0000256" key="3">
    <source>
        <dbReference type="SAM" id="Coils"/>
    </source>
</evidence>
<dbReference type="PRINTS" id="PR01490">
    <property type="entry name" value="RTXTOXIND"/>
</dbReference>
<dbReference type="NCBIfam" id="TIGR02971">
    <property type="entry name" value="heterocyst_DevB"/>
    <property type="match status" value="1"/>
</dbReference>
<dbReference type="Gene3D" id="2.40.50.100">
    <property type="match status" value="1"/>
</dbReference>
<evidence type="ECO:0000259" key="5">
    <source>
        <dbReference type="Pfam" id="PF25876"/>
    </source>
</evidence>